<feature type="transmembrane region" description="Helical" evidence="1">
    <location>
        <begin position="15"/>
        <end position="32"/>
    </location>
</feature>
<dbReference type="SUPFAM" id="SSF51735">
    <property type="entry name" value="NAD(P)-binding Rossmann-fold domains"/>
    <property type="match status" value="2"/>
</dbReference>
<keyword evidence="1" id="KW-0472">Membrane</keyword>
<dbReference type="AlphaFoldDB" id="A0AB36ZW26"/>
<organism evidence="3 4">
    <name type="scientific">Malaciobacter marinus</name>
    <dbReference type="NCBI Taxonomy" id="505249"/>
    <lineage>
        <taxon>Bacteria</taxon>
        <taxon>Pseudomonadati</taxon>
        <taxon>Campylobacterota</taxon>
        <taxon>Epsilonproteobacteria</taxon>
        <taxon>Campylobacterales</taxon>
        <taxon>Arcobacteraceae</taxon>
        <taxon>Malaciobacter</taxon>
    </lineage>
</organism>
<keyword evidence="1" id="KW-0812">Transmembrane</keyword>
<protein>
    <submittedName>
        <fullName evidence="3">Trk K+ transport system NAD-binding subunit</fullName>
    </submittedName>
</protein>
<evidence type="ECO:0000313" key="4">
    <source>
        <dbReference type="Proteomes" id="UP000239861"/>
    </source>
</evidence>
<dbReference type="InterPro" id="IPR003148">
    <property type="entry name" value="RCK_N"/>
</dbReference>
<evidence type="ECO:0000259" key="2">
    <source>
        <dbReference type="PROSITE" id="PS51201"/>
    </source>
</evidence>
<keyword evidence="1" id="KW-1133">Transmembrane helix</keyword>
<dbReference type="RefSeq" id="WP_104412348.1">
    <property type="nucleotide sequence ID" value="NZ_PTIW01000016.1"/>
</dbReference>
<feature type="domain" description="RCK N-terminal" evidence="2">
    <location>
        <begin position="124"/>
        <end position="246"/>
    </location>
</feature>
<comment type="caution">
    <text evidence="3">The sequence shown here is derived from an EMBL/GenBank/DDBJ whole genome shotgun (WGS) entry which is preliminary data.</text>
</comment>
<feature type="domain" description="RCK N-terminal" evidence="2">
    <location>
        <begin position="287"/>
        <end position="400"/>
    </location>
</feature>
<gene>
    <name evidence="3" type="ORF">B0F89_11611</name>
</gene>
<accession>A0AB36ZW26</accession>
<name>A0AB36ZW26_9BACT</name>
<sequence length="552" mass="63459">MNNNSLFLILQKMRTPFIVLISVYTISIIGLISIEGVDNDGNPYYMSIFDAFYFISYTATTIGFGETPYTFSYNQRIWVSMLIYLTVIGWFYSIGTLISLLQDRVLKKEIDKNKFIKQIKNLREDFFIILGYNSTTKKIIEKSLNKGYRVVVIEKDEDRVNELLLDSYTPIVPVLQADIQDPNALEIAGITSKYCKGLVSLFENDKLNLRIAITSKTINKKVPLAVKSTTENQSENLMDVGVEIVENPFHIISNQIDLSLNTPSIYQIEKWIYNMDNLLKQPLKLPRGLYIICGYGRMGKEIYKILQKNKIDARFIEIDKEKVDINKDNILVADADDKEILKNLDIEKASVIIAGTDDDTTNLSLLSTAKKLNKNIITIARENEIKNYSIFKYSNIDYIFMPSRILINKTINALVNPMSDKFLYLLKSQTEKFASDLIEKLLLTIGNHPELFELKINKKEAFAISTLIEKKENNITLKNLMTTRDEKKELNNIIALLLQRGKKFYLLPDNDMILEENDQILFAASSEAINDIEYIAQNSYELEYVLSYAYKS</sequence>
<reference evidence="3 4" key="1">
    <citation type="submission" date="2018-02" db="EMBL/GenBank/DDBJ databases">
        <title>Subsurface microbial communities from deep shales in Ohio and West Virginia, USA.</title>
        <authorList>
            <person name="Wrighton K."/>
        </authorList>
    </citation>
    <scope>NUCLEOTIDE SEQUENCE [LARGE SCALE GENOMIC DNA]</scope>
    <source>
        <strain evidence="3 4">MARC-MIP3H16</strain>
    </source>
</reference>
<dbReference type="SUPFAM" id="SSF81324">
    <property type="entry name" value="Voltage-gated potassium channels"/>
    <property type="match status" value="1"/>
</dbReference>
<dbReference type="EMBL" id="PTIW01000016">
    <property type="protein sequence ID" value="PPK60762.1"/>
    <property type="molecule type" value="Genomic_DNA"/>
</dbReference>
<evidence type="ECO:0000313" key="3">
    <source>
        <dbReference type="EMBL" id="PPK60762.1"/>
    </source>
</evidence>
<evidence type="ECO:0000256" key="1">
    <source>
        <dbReference type="SAM" id="Phobius"/>
    </source>
</evidence>
<dbReference type="PANTHER" id="PTHR43833">
    <property type="entry name" value="POTASSIUM CHANNEL PROTEIN 2-RELATED-RELATED"/>
    <property type="match status" value="1"/>
</dbReference>
<dbReference type="GO" id="GO:0006813">
    <property type="term" value="P:potassium ion transport"/>
    <property type="evidence" value="ECO:0007669"/>
    <property type="project" value="InterPro"/>
</dbReference>
<dbReference type="Gene3D" id="3.40.50.720">
    <property type="entry name" value="NAD(P)-binding Rossmann-like Domain"/>
    <property type="match status" value="2"/>
</dbReference>
<feature type="transmembrane region" description="Helical" evidence="1">
    <location>
        <begin position="77"/>
        <end position="101"/>
    </location>
</feature>
<dbReference type="PROSITE" id="PS51201">
    <property type="entry name" value="RCK_N"/>
    <property type="match status" value="2"/>
</dbReference>
<dbReference type="Pfam" id="PF02254">
    <property type="entry name" value="TrkA_N"/>
    <property type="match status" value="2"/>
</dbReference>
<feature type="transmembrane region" description="Helical" evidence="1">
    <location>
        <begin position="44"/>
        <end position="65"/>
    </location>
</feature>
<dbReference type="InterPro" id="IPR036291">
    <property type="entry name" value="NAD(P)-bd_dom_sf"/>
</dbReference>
<proteinExistence type="predicted"/>
<dbReference type="Proteomes" id="UP000239861">
    <property type="component" value="Unassembled WGS sequence"/>
</dbReference>
<dbReference type="Gene3D" id="1.10.287.70">
    <property type="match status" value="1"/>
</dbReference>
<dbReference type="InterPro" id="IPR050721">
    <property type="entry name" value="Trk_Ktr_HKT_K-transport"/>
</dbReference>